<evidence type="ECO:0000259" key="6">
    <source>
        <dbReference type="Pfam" id="PF08543"/>
    </source>
</evidence>
<dbReference type="PANTHER" id="PTHR20858:SF17">
    <property type="entry name" value="HYDROXYMETHYLPYRIMIDINE_PHOSPHOMETHYLPYRIMIDINE KINASE THI20-RELATED"/>
    <property type="match status" value="1"/>
</dbReference>
<dbReference type="Gene3D" id="3.20.20.70">
    <property type="entry name" value="Aldolase class I"/>
    <property type="match status" value="1"/>
</dbReference>
<protein>
    <recommendedName>
        <fullName evidence="3">hydroxymethylpyrimidine kinase</fullName>
        <ecNumber evidence="3">2.7.1.49</ecNumber>
    </recommendedName>
</protein>
<proteinExistence type="predicted"/>
<reference evidence="7 8" key="1">
    <citation type="submission" date="2018-07" db="EMBL/GenBank/DDBJ databases">
        <title>Genomic Encyclopedia of Type Strains, Phase IV (KMG-IV): sequencing the most valuable type-strain genomes for metagenomic binning, comparative biology and taxonomic classification.</title>
        <authorList>
            <person name="Goeker M."/>
        </authorList>
    </citation>
    <scope>NUCLEOTIDE SEQUENCE [LARGE SCALE GENOMIC DNA]</scope>
    <source>
        <strain evidence="7 8">DSM 21634</strain>
    </source>
</reference>
<dbReference type="GO" id="GO:0005829">
    <property type="term" value="C:cytosol"/>
    <property type="evidence" value="ECO:0007669"/>
    <property type="project" value="TreeGrafter"/>
</dbReference>
<dbReference type="EMBL" id="QPJK01000005">
    <property type="protein sequence ID" value="RCW70118.1"/>
    <property type="molecule type" value="Genomic_DNA"/>
</dbReference>
<evidence type="ECO:0000256" key="2">
    <source>
        <dbReference type="ARBA" id="ARBA00004948"/>
    </source>
</evidence>
<sequence>MKRVWSIAGTDSSGGAGLAADQRALDAWPGTHYCGVVAAVTAQNSQAVTRVEAVSPQLLDAQLAALESDMPPAALKTGLLADAAQMRSMAAWADRLREAAPGLPLVVDPVLGASSGANFADDGAVAAYRAHLLPRATLITPNRREAARLLGRPGLRRDEVPAAAQALRALGAQSVCITGGDPADTPDDATPEEAGMALDWLDSPQASGWLALPRIGTGNTHATGCTFASSAAAALAHGFVAADAVVLAKMAATHALRHGHAAGRGPGQVLARPGFHAEPALLPTMGWGAEPGGAGPAAERAAPLGLYAIVDSAARVCAVLDAGVRSVQLRIKQPAAATPAWWDGLHAQVAEAAAACRAVGARLFVNDHWELALRHGAHGVHLGQEDLLALEPGPRGALRASGLALGISSHSLWELARARSLAPTYIACGPVWPTLTKAMPWRPQGLGNLAWWCAMAGTPVVAIGGVLTPAQISAAAAAGADGICVVRMLGENPAATVPAMRTAMAGHWPATPPTGAAVPWPEPTLAA</sequence>
<comment type="pathway">
    <text evidence="2">Cofactor biosynthesis; thiamine diphosphate biosynthesis.</text>
</comment>
<evidence type="ECO:0000313" key="8">
    <source>
        <dbReference type="Proteomes" id="UP000252884"/>
    </source>
</evidence>
<organism evidence="7 8">
    <name type="scientific">Pseudorhodoferax soli</name>
    <dbReference type="NCBI Taxonomy" id="545864"/>
    <lineage>
        <taxon>Bacteria</taxon>
        <taxon>Pseudomonadati</taxon>
        <taxon>Pseudomonadota</taxon>
        <taxon>Betaproteobacteria</taxon>
        <taxon>Burkholderiales</taxon>
        <taxon>Comamonadaceae</taxon>
    </lineage>
</organism>
<dbReference type="GO" id="GO:0009229">
    <property type="term" value="P:thiamine diphosphate biosynthetic process"/>
    <property type="evidence" value="ECO:0007669"/>
    <property type="project" value="UniProtKB-UniPathway"/>
</dbReference>
<feature type="domain" description="Thiamine phosphate synthase/TenI" evidence="5">
    <location>
        <begin position="312"/>
        <end position="488"/>
    </location>
</feature>
<evidence type="ECO:0000259" key="5">
    <source>
        <dbReference type="Pfam" id="PF02581"/>
    </source>
</evidence>
<comment type="cofactor">
    <cofactor evidence="1">
        <name>Mg(2+)</name>
        <dbReference type="ChEBI" id="CHEBI:18420"/>
    </cofactor>
</comment>
<evidence type="ECO:0000256" key="4">
    <source>
        <dbReference type="ARBA" id="ARBA00023268"/>
    </source>
</evidence>
<dbReference type="Pfam" id="PF08543">
    <property type="entry name" value="Phos_pyr_kin"/>
    <property type="match status" value="1"/>
</dbReference>
<comment type="caution">
    <text evidence="7">The sequence shown here is derived from an EMBL/GenBank/DDBJ whole genome shotgun (WGS) entry which is preliminary data.</text>
</comment>
<dbReference type="CDD" id="cd01169">
    <property type="entry name" value="HMPP_kinase"/>
    <property type="match status" value="1"/>
</dbReference>
<dbReference type="InterPro" id="IPR004399">
    <property type="entry name" value="HMP/HMP-P_kinase_dom"/>
</dbReference>
<keyword evidence="4" id="KW-0511">Multifunctional enzyme</keyword>
<evidence type="ECO:0000256" key="3">
    <source>
        <dbReference type="ARBA" id="ARBA00012135"/>
    </source>
</evidence>
<dbReference type="InterPro" id="IPR013749">
    <property type="entry name" value="PM/HMP-P_kinase-1"/>
</dbReference>
<dbReference type="InterPro" id="IPR022998">
    <property type="entry name" value="ThiamineP_synth_TenI"/>
</dbReference>
<dbReference type="PANTHER" id="PTHR20858">
    <property type="entry name" value="PHOSPHOMETHYLPYRIMIDINE KINASE"/>
    <property type="match status" value="1"/>
</dbReference>
<dbReference type="EC" id="2.7.1.49" evidence="3"/>
<dbReference type="GO" id="GO:0009228">
    <property type="term" value="P:thiamine biosynthetic process"/>
    <property type="evidence" value="ECO:0007669"/>
    <property type="project" value="UniProtKB-KW"/>
</dbReference>
<dbReference type="GO" id="GO:0008972">
    <property type="term" value="F:phosphomethylpyrimidine kinase activity"/>
    <property type="evidence" value="ECO:0007669"/>
    <property type="project" value="InterPro"/>
</dbReference>
<gene>
    <name evidence="7" type="ORF">DES41_10556</name>
</gene>
<dbReference type="SUPFAM" id="SSF51391">
    <property type="entry name" value="Thiamin phosphate synthase"/>
    <property type="match status" value="1"/>
</dbReference>
<feature type="domain" description="Pyridoxamine kinase/Phosphomethylpyrimidine kinase" evidence="6">
    <location>
        <begin position="11"/>
        <end position="269"/>
    </location>
</feature>
<dbReference type="InterPro" id="IPR013785">
    <property type="entry name" value="Aldolase_TIM"/>
</dbReference>
<evidence type="ECO:0000256" key="1">
    <source>
        <dbReference type="ARBA" id="ARBA00001946"/>
    </source>
</evidence>
<dbReference type="RefSeq" id="WP_170168214.1">
    <property type="nucleotide sequence ID" value="NZ_QPJK01000005.1"/>
</dbReference>
<keyword evidence="8" id="KW-1185">Reference proteome</keyword>
<dbReference type="Pfam" id="PF02581">
    <property type="entry name" value="TMP-TENI"/>
    <property type="match status" value="1"/>
</dbReference>
<dbReference type="UniPathway" id="UPA00060">
    <property type="reaction ID" value="UER00138"/>
</dbReference>
<name>A0A368XSU0_9BURK</name>
<accession>A0A368XSU0</accession>
<dbReference type="InterPro" id="IPR029056">
    <property type="entry name" value="Ribokinase-like"/>
</dbReference>
<dbReference type="AlphaFoldDB" id="A0A368XSU0"/>
<dbReference type="Gene3D" id="3.40.1190.20">
    <property type="match status" value="1"/>
</dbReference>
<evidence type="ECO:0000313" key="7">
    <source>
        <dbReference type="EMBL" id="RCW70118.1"/>
    </source>
</evidence>
<dbReference type="SUPFAM" id="SSF53613">
    <property type="entry name" value="Ribokinase-like"/>
    <property type="match status" value="1"/>
</dbReference>
<dbReference type="InterPro" id="IPR036206">
    <property type="entry name" value="ThiamineP_synth_sf"/>
</dbReference>
<dbReference type="Proteomes" id="UP000252884">
    <property type="component" value="Unassembled WGS sequence"/>
</dbReference>
<dbReference type="GO" id="GO:0008902">
    <property type="term" value="F:hydroxymethylpyrimidine kinase activity"/>
    <property type="evidence" value="ECO:0007669"/>
    <property type="project" value="UniProtKB-EC"/>
</dbReference>
<dbReference type="CDD" id="cd00564">
    <property type="entry name" value="TMP_TenI"/>
    <property type="match status" value="1"/>
</dbReference>